<evidence type="ECO:0000313" key="2">
    <source>
        <dbReference type="Proteomes" id="UP000008748"/>
    </source>
</evidence>
<organism evidence="1 2">
    <name type="scientific">Bartonella birtlesii LL-WM9</name>
    <dbReference type="NCBI Taxonomy" id="1094552"/>
    <lineage>
        <taxon>Bacteria</taxon>
        <taxon>Pseudomonadati</taxon>
        <taxon>Pseudomonadota</taxon>
        <taxon>Alphaproteobacteria</taxon>
        <taxon>Hyphomicrobiales</taxon>
        <taxon>Bartonellaceae</taxon>
        <taxon>Bartonella</taxon>
    </lineage>
</organism>
<comment type="caution">
    <text evidence="1">The sequence shown here is derived from an EMBL/GenBank/DDBJ whole genome shotgun (WGS) entry which is preliminary data.</text>
</comment>
<dbReference type="PATRIC" id="fig|1094552.3.peg.1776"/>
<sequence length="101" mass="11516">MQKKLPKNYMTDAEREELRAGGLDQDCIYIAEAEAAEKANDGQAAWEWLAMVELPAHTLLNLKHHNRAQFIRDMGFSTKNADEKYGSDWLDKGVMIGGHYF</sequence>
<keyword evidence="2" id="KW-1185">Reference proteome</keyword>
<accession>J1ISU9</accession>
<evidence type="ECO:0000313" key="1">
    <source>
        <dbReference type="EMBL" id="EJF74165.1"/>
    </source>
</evidence>
<dbReference type="RefSeq" id="WP_006590496.1">
    <property type="nucleotide sequence ID" value="NZ_JH725079.1"/>
</dbReference>
<dbReference type="EMBL" id="AIMC01000049">
    <property type="protein sequence ID" value="EJF74165.1"/>
    <property type="molecule type" value="Genomic_DNA"/>
</dbReference>
<gene>
    <name evidence="1" type="ORF">ME7_01583</name>
</gene>
<protein>
    <submittedName>
        <fullName evidence="1">Uncharacterized protein</fullName>
    </submittedName>
</protein>
<dbReference type="HOGENOM" id="CLU_2285924_0_0_5"/>
<proteinExistence type="predicted"/>
<dbReference type="Proteomes" id="UP000008748">
    <property type="component" value="Unassembled WGS sequence"/>
</dbReference>
<name>J1ISU9_9HYPH</name>
<reference evidence="1 2" key="1">
    <citation type="submission" date="2012-03" db="EMBL/GenBank/DDBJ databases">
        <title>The Genome Sequence of Bartonella birtlesii LL-WM9.</title>
        <authorList>
            <consortium name="The Broad Institute Genome Sequencing Platform"/>
            <consortium name="The Broad Institute Genome Sequencing Center for Infectious Disease"/>
            <person name="Feldgarden M."/>
            <person name="Kirby J."/>
            <person name="Kosoy M."/>
            <person name="Birtles R."/>
            <person name="Probert W.S."/>
            <person name="Chiaraviglio L."/>
            <person name="Young S.K."/>
            <person name="Zeng Q."/>
            <person name="Gargeya S."/>
            <person name="Fitzgerald M."/>
            <person name="Haas B."/>
            <person name="Abouelleil A."/>
            <person name="Alvarado L."/>
            <person name="Arachchi H.M."/>
            <person name="Berlin A."/>
            <person name="Chapman S.B."/>
            <person name="Gearin G."/>
            <person name="Goldberg J."/>
            <person name="Griggs A."/>
            <person name="Gujja S."/>
            <person name="Hansen M."/>
            <person name="Heiman D."/>
            <person name="Howarth C."/>
            <person name="Larimer J."/>
            <person name="Lui A."/>
            <person name="MacDonald P.J.P."/>
            <person name="McCowen C."/>
            <person name="Montmayeur A."/>
            <person name="Murphy C."/>
            <person name="Neiman D."/>
            <person name="Pearson M."/>
            <person name="Priest M."/>
            <person name="Roberts A."/>
            <person name="Saif S."/>
            <person name="Shea T."/>
            <person name="Sisk P."/>
            <person name="Stolte C."/>
            <person name="Sykes S."/>
            <person name="Wortman J."/>
            <person name="Nusbaum C."/>
            <person name="Birren B."/>
        </authorList>
    </citation>
    <scope>NUCLEOTIDE SEQUENCE [LARGE SCALE GENOMIC DNA]</scope>
    <source>
        <strain evidence="1 2">LL-WM9</strain>
    </source>
</reference>
<dbReference type="AlphaFoldDB" id="J1ISU9"/>